<name>A0A3D9FJH7_9SPHN</name>
<protein>
    <recommendedName>
        <fullName evidence="4">UrcA family protein</fullName>
    </recommendedName>
</protein>
<reference evidence="2 3" key="1">
    <citation type="submission" date="2018-07" db="EMBL/GenBank/DDBJ databases">
        <title>Genomic Encyclopedia of Type Strains, Phase IV (KMG-IV): sequencing the most valuable type-strain genomes for metagenomic binning, comparative biology and taxonomic classification.</title>
        <authorList>
            <person name="Goeker M."/>
        </authorList>
    </citation>
    <scope>NUCLEOTIDE SEQUENCE [LARGE SCALE GENOMIC DNA]</scope>
    <source>
        <strain evidence="2 3">DSM 26725</strain>
    </source>
</reference>
<proteinExistence type="predicted"/>
<keyword evidence="3" id="KW-1185">Reference proteome</keyword>
<dbReference type="EMBL" id="QRDP01000004">
    <property type="protein sequence ID" value="RED17251.1"/>
    <property type="molecule type" value="Genomic_DNA"/>
</dbReference>
<organism evidence="2 3">
    <name type="scientific">Parasphingopyxis lamellibrachiae</name>
    <dbReference type="NCBI Taxonomy" id="680125"/>
    <lineage>
        <taxon>Bacteria</taxon>
        <taxon>Pseudomonadati</taxon>
        <taxon>Pseudomonadota</taxon>
        <taxon>Alphaproteobacteria</taxon>
        <taxon>Sphingomonadales</taxon>
        <taxon>Sphingomonadaceae</taxon>
        <taxon>Parasphingopyxis</taxon>
    </lineage>
</organism>
<comment type="caution">
    <text evidence="2">The sequence shown here is derived from an EMBL/GenBank/DDBJ whole genome shotgun (WGS) entry which is preliminary data.</text>
</comment>
<accession>A0A3D9FJH7</accession>
<evidence type="ECO:0000313" key="2">
    <source>
        <dbReference type="EMBL" id="RED17251.1"/>
    </source>
</evidence>
<gene>
    <name evidence="2" type="ORF">DFR46_2290</name>
</gene>
<feature type="chain" id="PRO_5017728353" description="UrcA family protein" evidence="1">
    <location>
        <begin position="22"/>
        <end position="106"/>
    </location>
</feature>
<feature type="signal peptide" evidence="1">
    <location>
        <begin position="1"/>
        <end position="21"/>
    </location>
</feature>
<dbReference type="Proteomes" id="UP000256310">
    <property type="component" value="Unassembled WGS sequence"/>
</dbReference>
<evidence type="ECO:0008006" key="4">
    <source>
        <dbReference type="Google" id="ProtNLM"/>
    </source>
</evidence>
<sequence>MKLPFVAFVMSAFVFNVPASASVEDQETVSENIDAAEEEDPSQRIRCRNRRVTGSNARRIRVCMTVAEWSELARNGNRDARRVLDDAQRDSINRNIDPGFSVGGPE</sequence>
<evidence type="ECO:0000256" key="1">
    <source>
        <dbReference type="SAM" id="SignalP"/>
    </source>
</evidence>
<evidence type="ECO:0000313" key="3">
    <source>
        <dbReference type="Proteomes" id="UP000256310"/>
    </source>
</evidence>
<dbReference type="AlphaFoldDB" id="A0A3D9FJH7"/>
<keyword evidence="1" id="KW-0732">Signal</keyword>